<sequence length="492" mass="58046">MLFNYFFLLPENYLLFSIFFIFCYLVLNLFSNKSNFIRQDNFIIYLAVIILLNTLILHCVMYSYNFGLKDLLYKDDTTNGFCIINIVIALLYLVGFSNLLRVYNINSFEFIILILLSVYSINMLVCSVNLISFYLLIELQSICFYTLAAFSRKNKYSIEAGLKYFILGSFSSVLLLFGISILYGFSGLLYYEDISMFFVNFNNIEASSKLYNIYILSIAFMLTGMLFKLYSFPFHFWVSDIYQGSPFLSTVFFSIFPFISLFYIFMKLYINIFIFFYESFVIFFMISSIGSMVVGMLGAIQQKKIRRLIAYSSITGTGYYLMIFVAPDFHIIKHIFFFIIVYTINVFGIFLCFSNLVTLNGRINIERFISLGGLYRYNKYLSLCIILLLFSIAGLPPFPTFLAKLYLLFDLYNYKLYLFMFFIIITTIISFYYYLRISKIILYNNISHWIYLRNISYIPMLLIIYILFFNICLIIKPSLLLNIIEYILIDFF</sequence>
<protein>
    <submittedName>
        <fullName evidence="7">NADH dehydrogenase subunit 2</fullName>
    </submittedName>
    <submittedName>
        <fullName evidence="8">Nad2</fullName>
    </submittedName>
</protein>
<evidence type="ECO:0000256" key="4">
    <source>
        <dbReference type="ARBA" id="ARBA00023136"/>
    </source>
</evidence>
<keyword evidence="7" id="KW-0496">Mitochondrion</keyword>
<gene>
    <name evidence="7" type="primary">nad2</name>
</gene>
<feature type="transmembrane region" description="Helical" evidence="5">
    <location>
        <begin position="380"/>
        <end position="402"/>
    </location>
</feature>
<keyword evidence="4 5" id="KW-0472">Membrane</keyword>
<dbReference type="InterPro" id="IPR010096">
    <property type="entry name" value="NADH-Q_OxRdtase_suN/2"/>
</dbReference>
<organism evidence="7">
    <name type="scientific">Naegleria fowleri</name>
    <name type="common">Brain eating amoeba</name>
    <dbReference type="NCBI Taxonomy" id="5763"/>
    <lineage>
        <taxon>Eukaryota</taxon>
        <taxon>Discoba</taxon>
        <taxon>Heterolobosea</taxon>
        <taxon>Tetramitia</taxon>
        <taxon>Eutetramitia</taxon>
        <taxon>Vahlkampfiidae</taxon>
        <taxon>Naegleria</taxon>
    </lineage>
</organism>
<name>M4H747_NAEFO</name>
<dbReference type="PANTHER" id="PTHR22773">
    <property type="entry name" value="NADH DEHYDROGENASE"/>
    <property type="match status" value="1"/>
</dbReference>
<geneLocation type="mitochondrion" evidence="7"/>
<dbReference type="OMA" id="LMFFSEP"/>
<feature type="transmembrane region" description="Helical" evidence="5">
    <location>
        <begin position="308"/>
        <end position="329"/>
    </location>
</feature>
<dbReference type="EMBL" id="KX580902">
    <property type="protein sequence ID" value="AOS85609.1"/>
    <property type="molecule type" value="Genomic_DNA"/>
</dbReference>
<evidence type="ECO:0000256" key="5">
    <source>
        <dbReference type="SAM" id="Phobius"/>
    </source>
</evidence>
<evidence type="ECO:0000313" key="9">
    <source>
        <dbReference type="EMBL" id="AOS85655.1"/>
    </source>
</evidence>
<reference evidence="9" key="3">
    <citation type="submission" date="2016-07" db="EMBL/GenBank/DDBJ databases">
        <title>genome sequences of Naegleria fowleri mitochondria.</title>
        <authorList>
            <person name="Greninger A.L."/>
            <person name="Jerome K."/>
            <person name="Dixon T."/>
        </authorList>
    </citation>
    <scope>NUCLEOTIDE SEQUENCE</scope>
    <source>
        <strain evidence="9">V419</strain>
    </source>
</reference>
<dbReference type="Pfam" id="PF00361">
    <property type="entry name" value="Proton_antipo_M"/>
    <property type="match status" value="1"/>
</dbReference>
<keyword evidence="3 5" id="KW-1133">Transmembrane helix</keyword>
<feature type="domain" description="NADH:quinone oxidoreductase/Mrp antiporter transmembrane" evidence="6">
    <location>
        <begin position="127"/>
        <end position="430"/>
    </location>
</feature>
<feature type="transmembrane region" description="Helical" evidence="5">
    <location>
        <begin position="162"/>
        <end position="191"/>
    </location>
</feature>
<feature type="transmembrane region" description="Helical" evidence="5">
    <location>
        <begin position="414"/>
        <end position="435"/>
    </location>
</feature>
<evidence type="ECO:0000256" key="2">
    <source>
        <dbReference type="ARBA" id="ARBA00022692"/>
    </source>
</evidence>
<feature type="transmembrane region" description="Helical" evidence="5">
    <location>
        <begin position="131"/>
        <end position="150"/>
    </location>
</feature>
<evidence type="ECO:0000313" key="8">
    <source>
        <dbReference type="EMBL" id="AOS85609.1"/>
    </source>
</evidence>
<dbReference type="HAMAP" id="MF_00445">
    <property type="entry name" value="NDH1_NuoN_1"/>
    <property type="match status" value="1"/>
</dbReference>
<dbReference type="GO" id="GO:0008137">
    <property type="term" value="F:NADH dehydrogenase (ubiquinone) activity"/>
    <property type="evidence" value="ECO:0007669"/>
    <property type="project" value="InterPro"/>
</dbReference>
<feature type="transmembrane region" description="Helical" evidence="5">
    <location>
        <begin position="12"/>
        <end position="30"/>
    </location>
</feature>
<dbReference type="EMBL" id="KX580903">
    <property type="protein sequence ID" value="AOS85655.1"/>
    <property type="molecule type" value="Genomic_DNA"/>
</dbReference>
<feature type="transmembrane region" description="Helical" evidence="5">
    <location>
        <begin position="77"/>
        <end position="96"/>
    </location>
</feature>
<feature type="transmembrane region" description="Helical" evidence="5">
    <location>
        <begin position="272"/>
        <end position="296"/>
    </location>
</feature>
<feature type="transmembrane region" description="Helical" evidence="5">
    <location>
        <begin position="244"/>
        <end position="266"/>
    </location>
</feature>
<accession>M4H747</accession>
<evidence type="ECO:0000256" key="3">
    <source>
        <dbReference type="ARBA" id="ARBA00022989"/>
    </source>
</evidence>
<feature type="transmembrane region" description="Helical" evidence="5">
    <location>
        <begin position="455"/>
        <end position="476"/>
    </location>
</feature>
<comment type="subcellular location">
    <subcellularLocation>
        <location evidence="1">Membrane</location>
        <topology evidence="1">Multi-pass membrane protein</topology>
    </subcellularLocation>
</comment>
<feature type="transmembrane region" description="Helical" evidence="5">
    <location>
        <begin position="42"/>
        <end position="65"/>
    </location>
</feature>
<feature type="transmembrane region" description="Helical" evidence="5">
    <location>
        <begin position="108"/>
        <end position="125"/>
    </location>
</feature>
<dbReference type="NCBIfam" id="TIGR01770">
    <property type="entry name" value="NDH_I_N"/>
    <property type="match status" value="1"/>
</dbReference>
<dbReference type="EMBL" id="JX174181">
    <property type="protein sequence ID" value="AFP72327.1"/>
    <property type="molecule type" value="Genomic_DNA"/>
</dbReference>
<evidence type="ECO:0000313" key="7">
    <source>
        <dbReference type="EMBL" id="AFP72327.1"/>
    </source>
</evidence>
<evidence type="ECO:0000259" key="6">
    <source>
        <dbReference type="Pfam" id="PF00361"/>
    </source>
</evidence>
<dbReference type="AlphaFoldDB" id="M4H747"/>
<reference evidence="7" key="1">
    <citation type="journal article" date="2013" name="J. Eukaryot. Microbiol.">
        <title>The Mitochondrial Genome and a 60-kb Nuclear DNA Segment from Naegleria fowleri, the Causative Agent of Primary Amoebic Meningoencephalitis.</title>
        <authorList>
            <person name="Herman E.K."/>
            <person name="Greninger A.L."/>
            <person name="Visvesvara G.S."/>
            <person name="Marciano-Cabral F."/>
            <person name="Dacks J.B."/>
            <person name="Chiu C.Y."/>
        </authorList>
    </citation>
    <scope>NUCLEOTIDE SEQUENCE</scope>
</reference>
<feature type="transmembrane region" description="Helical" evidence="5">
    <location>
        <begin position="335"/>
        <end position="359"/>
    </location>
</feature>
<dbReference type="GO" id="GO:0016020">
    <property type="term" value="C:membrane"/>
    <property type="evidence" value="ECO:0007669"/>
    <property type="project" value="UniProtKB-SubCell"/>
</dbReference>
<reference evidence="8" key="2">
    <citation type="submission" date="2016-07" db="EMBL/GenBank/DDBJ databases">
        <title>genome sequence of Naegleria fowleri mitochondria.</title>
        <authorList>
            <person name="Greninger A.L."/>
            <person name="Jerome K."/>
            <person name="Dixon T."/>
        </authorList>
    </citation>
    <scope>NUCLEOTIDE SEQUENCE</scope>
    <source>
        <strain evidence="8">V511</strain>
    </source>
</reference>
<proteinExistence type="inferred from homology"/>
<dbReference type="GO" id="GO:0042773">
    <property type="term" value="P:ATP synthesis coupled electron transport"/>
    <property type="evidence" value="ECO:0007669"/>
    <property type="project" value="InterPro"/>
</dbReference>
<keyword evidence="2 5" id="KW-0812">Transmembrane</keyword>
<dbReference type="InterPro" id="IPR001750">
    <property type="entry name" value="ND/Mrp_TM"/>
</dbReference>
<feature type="transmembrane region" description="Helical" evidence="5">
    <location>
        <begin position="211"/>
        <end position="232"/>
    </location>
</feature>
<evidence type="ECO:0000256" key="1">
    <source>
        <dbReference type="ARBA" id="ARBA00004141"/>
    </source>
</evidence>